<dbReference type="Proteomes" id="UP000789375">
    <property type="component" value="Unassembled WGS sequence"/>
</dbReference>
<protein>
    <submittedName>
        <fullName evidence="1">8646_t:CDS:1</fullName>
    </submittedName>
</protein>
<accession>A0A9N8Z4X6</accession>
<proteinExistence type="predicted"/>
<comment type="caution">
    <text evidence="1">The sequence shown here is derived from an EMBL/GenBank/DDBJ whole genome shotgun (WGS) entry which is preliminary data.</text>
</comment>
<dbReference type="InterPro" id="IPR032675">
    <property type="entry name" value="LRR_dom_sf"/>
</dbReference>
<keyword evidence="2" id="KW-1185">Reference proteome</keyword>
<sequence length="544" mass="64016">MTTINSSPQLTPDCLEDVFDYLRYDRSSLFSCLLVNRLWCRLVIHLIWSDPFAIDSSDTSLSNIIQTYISCLPDTSRQLIVNKIRNTEEKTDETSNDDDDSTQLNFQQPLFIYPEYLQNLDLKNFNDALRVWHKEHDKSFDESIPDFTISKVLVDFIFEKCLSISQLNVHLWDKWNIPLFEMNFDLLFNRKNERNVFFNLKDFKFTFLAKERSEGLPKSHQIIVNLFKMMERTSNNIQSMEIIFRLHHPPEHVDQVIENLIKAQKNLKTYKSNEFWDSKKPNIYNVLMKKNNSLTYLNLINLSYFHESLIEGLMACKNLETLELSRCPEMPSRYLDSSPKSNLSIKNLKFYYSTSFPVCEETFITLLQMCNINLRKLVVKGVTGDIIDAICLNNSQITHLSLCAHQQIFDPPQSLSSLTNLTHLKLGSYQAIIFVDRTLPYFIDSLPSSLRHLYFNFNMSPISLIFFLNECKIPLKSIEFHQVDVKDDDVIDAMINYKKSNQESCEEIRLFIKQHFYLRLEETRKYVNIIMDASNAHQQNYDLW</sequence>
<evidence type="ECO:0000313" key="2">
    <source>
        <dbReference type="Proteomes" id="UP000789375"/>
    </source>
</evidence>
<dbReference type="EMBL" id="CAJVPP010000349">
    <property type="protein sequence ID" value="CAG8472939.1"/>
    <property type="molecule type" value="Genomic_DNA"/>
</dbReference>
<name>A0A9N8Z4X6_FUNMO</name>
<organism evidence="1 2">
    <name type="scientific">Funneliformis mosseae</name>
    <name type="common">Endomycorrhizal fungus</name>
    <name type="synonym">Glomus mosseae</name>
    <dbReference type="NCBI Taxonomy" id="27381"/>
    <lineage>
        <taxon>Eukaryota</taxon>
        <taxon>Fungi</taxon>
        <taxon>Fungi incertae sedis</taxon>
        <taxon>Mucoromycota</taxon>
        <taxon>Glomeromycotina</taxon>
        <taxon>Glomeromycetes</taxon>
        <taxon>Glomerales</taxon>
        <taxon>Glomeraceae</taxon>
        <taxon>Funneliformis</taxon>
    </lineage>
</organism>
<dbReference type="SUPFAM" id="SSF52047">
    <property type="entry name" value="RNI-like"/>
    <property type="match status" value="1"/>
</dbReference>
<reference evidence="1" key="1">
    <citation type="submission" date="2021-06" db="EMBL/GenBank/DDBJ databases">
        <authorList>
            <person name="Kallberg Y."/>
            <person name="Tangrot J."/>
            <person name="Rosling A."/>
        </authorList>
    </citation>
    <scope>NUCLEOTIDE SEQUENCE</scope>
    <source>
        <strain evidence="1">87-6 pot B 2015</strain>
    </source>
</reference>
<dbReference type="Gene3D" id="3.80.10.10">
    <property type="entry name" value="Ribonuclease Inhibitor"/>
    <property type="match status" value="1"/>
</dbReference>
<evidence type="ECO:0000313" key="1">
    <source>
        <dbReference type="EMBL" id="CAG8472939.1"/>
    </source>
</evidence>
<gene>
    <name evidence="1" type="ORF">FMOSSE_LOCUS2606</name>
</gene>
<dbReference type="AlphaFoldDB" id="A0A9N8Z4X6"/>